<evidence type="ECO:0000313" key="3">
    <source>
        <dbReference type="Proteomes" id="UP000601361"/>
    </source>
</evidence>
<dbReference type="Proteomes" id="UP000601361">
    <property type="component" value="Unassembled WGS sequence"/>
</dbReference>
<proteinExistence type="predicted"/>
<evidence type="ECO:0000313" key="2">
    <source>
        <dbReference type="EMBL" id="GGG62244.1"/>
    </source>
</evidence>
<gene>
    <name evidence="2" type="ORF">GCM10011378_42970</name>
</gene>
<accession>A0ABQ1X6I1</accession>
<protein>
    <recommendedName>
        <fullName evidence="4">GerMN domain-containing protein</fullName>
    </recommendedName>
</protein>
<comment type="caution">
    <text evidence="2">The sequence shown here is derived from an EMBL/GenBank/DDBJ whole genome shotgun (WGS) entry which is preliminary data.</text>
</comment>
<evidence type="ECO:0000256" key="1">
    <source>
        <dbReference type="SAM" id="MobiDB-lite"/>
    </source>
</evidence>
<feature type="region of interest" description="Disordered" evidence="1">
    <location>
        <begin position="1"/>
        <end position="30"/>
    </location>
</feature>
<organism evidence="2 3">
    <name type="scientific">Hymenobacter glacieicola</name>
    <dbReference type="NCBI Taxonomy" id="1562124"/>
    <lineage>
        <taxon>Bacteria</taxon>
        <taxon>Pseudomonadati</taxon>
        <taxon>Bacteroidota</taxon>
        <taxon>Cytophagia</taxon>
        <taxon>Cytophagales</taxon>
        <taxon>Hymenobacteraceae</taxon>
        <taxon>Hymenobacter</taxon>
    </lineage>
</organism>
<keyword evidence="3" id="KW-1185">Reference proteome</keyword>
<sequence>MGLSAIAVTSCKDSDKDPLPATESVPNVTTANATPTFTQANARNTAANPAISFVVSVTGSNVDKVEAVEVYKTFRNIVRNAQGQLAIQTLPRVLVRSIPPSQTTIEITLNDLVANLQRRGTASGAAFDAPLTPLTRSSLATQESFLFTYELLMKDGRRVVLTPISGGVVTGTQTAAPFAAIVTIN</sequence>
<evidence type="ECO:0008006" key="4">
    <source>
        <dbReference type="Google" id="ProtNLM"/>
    </source>
</evidence>
<name>A0ABQ1X6I1_9BACT</name>
<reference evidence="3" key="1">
    <citation type="journal article" date="2019" name="Int. J. Syst. Evol. Microbiol.">
        <title>The Global Catalogue of Microorganisms (GCM) 10K type strain sequencing project: providing services to taxonomists for standard genome sequencing and annotation.</title>
        <authorList>
            <consortium name="The Broad Institute Genomics Platform"/>
            <consortium name="The Broad Institute Genome Sequencing Center for Infectious Disease"/>
            <person name="Wu L."/>
            <person name="Ma J."/>
        </authorList>
    </citation>
    <scope>NUCLEOTIDE SEQUENCE [LARGE SCALE GENOMIC DNA]</scope>
    <source>
        <strain evidence="3">CGMCC 1.12990</strain>
    </source>
</reference>
<dbReference type="EMBL" id="BMGS01000019">
    <property type="protein sequence ID" value="GGG62244.1"/>
    <property type="molecule type" value="Genomic_DNA"/>
</dbReference>